<evidence type="ECO:0000256" key="6">
    <source>
        <dbReference type="ARBA" id="ARBA00022449"/>
    </source>
</evidence>
<feature type="transmembrane region" description="Helical" evidence="13">
    <location>
        <begin position="196"/>
        <end position="218"/>
    </location>
</feature>
<feature type="transmembrane region" description="Helical" evidence="13">
    <location>
        <begin position="164"/>
        <end position="184"/>
    </location>
</feature>
<evidence type="ECO:0000256" key="4">
    <source>
        <dbReference type="ARBA" id="ARBA00020268"/>
    </source>
</evidence>
<evidence type="ECO:0000313" key="14">
    <source>
        <dbReference type="EMBL" id="ASB42719.1"/>
    </source>
</evidence>
<protein>
    <recommendedName>
        <fullName evidence="4">Probable multidrug resistance protein NorM</fullName>
    </recommendedName>
    <alternativeName>
        <fullName evidence="12">Multidrug-efflux transporter</fullName>
    </alternativeName>
</protein>
<evidence type="ECO:0000313" key="15">
    <source>
        <dbReference type="EMBL" id="QQR32156.1"/>
    </source>
</evidence>
<feature type="transmembrane region" description="Helical" evidence="13">
    <location>
        <begin position="357"/>
        <end position="378"/>
    </location>
</feature>
<keyword evidence="9 13" id="KW-1133">Transmembrane helix</keyword>
<sequence length="450" mass="48409">MELGEVPPNGKIIRDAVNVAWPSVLESFFVCLAGMVDTIMVGSLGSFAIAAVGLTTQPKFLGLAVFLSMNVAVSALVARRKGAGDRESANRIVRMALLITIGLTVIISSAFVAFAGPIIKMVGSQPDTHEYAVEYLQIIMGGLGFSTISLMLNAAQRGAGNTRIAMLTNVISNTVNVIFNYLLIGGNFGFPAMGVRGAALATVIGTVCACALSIASVLRKDGFINLRSVKGWIADRMSVHSLLNVGSSAFVEQICLRIGFLLFSMTVAHLGTTQMAAHQIGMNLMSMSFSFGDGLSVASVTLIGQSLGRKRPDMAKIYGNVCQKIGLMCACLVSAVYFLFGKQIFALFSQEPVILDYGIQIMRILSVILFFQIEQVVLFGCLRGAGDTKFTALVSLISVTFIRPGMSWLLCYPLAIGLIGAWLGTFCDQVLRFVLTFLRFRKGQWTKIRL</sequence>
<reference evidence="16" key="2">
    <citation type="submission" date="2017-05" db="EMBL/GenBank/DDBJ databases">
        <title>Improved OligoMM genomes.</title>
        <authorList>
            <person name="Garzetti D."/>
        </authorList>
    </citation>
    <scope>NUCLEOTIDE SEQUENCE [LARGE SCALE GENOMIC DNA]</scope>
    <source>
        <strain evidence="16">KB18</strain>
    </source>
</reference>
<evidence type="ECO:0000256" key="11">
    <source>
        <dbReference type="ARBA" id="ARBA00023136"/>
    </source>
</evidence>
<keyword evidence="8 13" id="KW-0812">Transmembrane</keyword>
<dbReference type="Pfam" id="PF01554">
    <property type="entry name" value="MatE"/>
    <property type="match status" value="2"/>
</dbReference>
<evidence type="ECO:0000256" key="12">
    <source>
        <dbReference type="ARBA" id="ARBA00031636"/>
    </source>
</evidence>
<dbReference type="Proteomes" id="UP000596035">
    <property type="component" value="Chromosome"/>
</dbReference>
<evidence type="ECO:0000313" key="17">
    <source>
        <dbReference type="Proteomes" id="UP000596035"/>
    </source>
</evidence>
<dbReference type="NCBIfam" id="TIGR00797">
    <property type="entry name" value="matE"/>
    <property type="match status" value="1"/>
</dbReference>
<reference evidence="14" key="1">
    <citation type="journal article" date="2017" name="Genome Announc.">
        <title>High-Quality Whole-Genome Sequences of the Oligo-Mouse-Microbiota Bacterial Community.</title>
        <authorList>
            <person name="Garzetti D."/>
            <person name="Brugiroux S."/>
            <person name="Bunk B."/>
            <person name="Pukall R."/>
            <person name="McCoy K.D."/>
            <person name="Macpherson A.J."/>
            <person name="Stecher B."/>
        </authorList>
    </citation>
    <scope>NUCLEOTIDE SEQUENCE</scope>
    <source>
        <strain evidence="14">KB18</strain>
    </source>
</reference>
<comment type="subcellular location">
    <subcellularLocation>
        <location evidence="2">Cell membrane</location>
        <topology evidence="2">Multi-pass membrane protein</topology>
    </subcellularLocation>
</comment>
<feature type="transmembrane region" description="Helical" evidence="13">
    <location>
        <begin position="92"/>
        <end position="115"/>
    </location>
</feature>
<evidence type="ECO:0000256" key="8">
    <source>
        <dbReference type="ARBA" id="ARBA00022692"/>
    </source>
</evidence>
<dbReference type="GO" id="GO:0042910">
    <property type="term" value="F:xenobiotic transmembrane transporter activity"/>
    <property type="evidence" value="ECO:0007669"/>
    <property type="project" value="InterPro"/>
</dbReference>
<name>A0A1Z2XWD8_9FIRM</name>
<dbReference type="InterPro" id="IPR002528">
    <property type="entry name" value="MATE_fam"/>
</dbReference>
<evidence type="ECO:0000256" key="3">
    <source>
        <dbReference type="ARBA" id="ARBA00010199"/>
    </source>
</evidence>
<dbReference type="RefSeq" id="WP_066541528.1">
    <property type="nucleotide sequence ID" value="NZ_CP021422.1"/>
</dbReference>
<comment type="similarity">
    <text evidence="3">Belongs to the multi antimicrobial extrusion (MATE) (TC 2.A.66.1) family.</text>
</comment>
<organism evidence="15 17">
    <name type="scientific">Acutalibacter muris</name>
    <dbReference type="NCBI Taxonomy" id="1796620"/>
    <lineage>
        <taxon>Bacteria</taxon>
        <taxon>Bacillati</taxon>
        <taxon>Bacillota</taxon>
        <taxon>Clostridia</taxon>
        <taxon>Eubacteriales</taxon>
        <taxon>Acutalibacteraceae</taxon>
        <taxon>Acutalibacter</taxon>
    </lineage>
</organism>
<gene>
    <name evidence="14" type="ORF">ADH66_08895</name>
    <name evidence="15" type="ORF">I5Q82_18935</name>
</gene>
<dbReference type="EMBL" id="CP021422">
    <property type="protein sequence ID" value="ASB42719.1"/>
    <property type="molecule type" value="Genomic_DNA"/>
</dbReference>
<evidence type="ECO:0000256" key="7">
    <source>
        <dbReference type="ARBA" id="ARBA00022475"/>
    </source>
</evidence>
<dbReference type="PIRSF" id="PIRSF006603">
    <property type="entry name" value="DinF"/>
    <property type="match status" value="1"/>
</dbReference>
<dbReference type="InterPro" id="IPR048279">
    <property type="entry name" value="MdtK-like"/>
</dbReference>
<dbReference type="PANTHER" id="PTHR43298:SF2">
    <property type="entry name" value="FMN_FAD EXPORTER YEEO-RELATED"/>
    <property type="match status" value="1"/>
</dbReference>
<keyword evidence="6" id="KW-0050">Antiport</keyword>
<dbReference type="PANTHER" id="PTHR43298">
    <property type="entry name" value="MULTIDRUG RESISTANCE PROTEIN NORM-RELATED"/>
    <property type="match status" value="1"/>
</dbReference>
<dbReference type="GO" id="GO:0015297">
    <property type="term" value="F:antiporter activity"/>
    <property type="evidence" value="ECO:0007669"/>
    <property type="project" value="UniProtKB-KW"/>
</dbReference>
<feature type="transmembrane region" description="Helical" evidence="13">
    <location>
        <begin position="28"/>
        <end position="54"/>
    </location>
</feature>
<evidence type="ECO:0000256" key="10">
    <source>
        <dbReference type="ARBA" id="ARBA00023065"/>
    </source>
</evidence>
<dbReference type="GO" id="GO:0006811">
    <property type="term" value="P:monoatomic ion transport"/>
    <property type="evidence" value="ECO:0007669"/>
    <property type="project" value="UniProtKB-KW"/>
</dbReference>
<keyword evidence="5" id="KW-0813">Transport</keyword>
<keyword evidence="10" id="KW-0406">Ion transport</keyword>
<dbReference type="Proteomes" id="UP000196710">
    <property type="component" value="Chromosome"/>
</dbReference>
<feature type="transmembrane region" description="Helical" evidence="13">
    <location>
        <begin position="135"/>
        <end position="152"/>
    </location>
</feature>
<evidence type="ECO:0000256" key="1">
    <source>
        <dbReference type="ARBA" id="ARBA00003408"/>
    </source>
</evidence>
<keyword evidence="16" id="KW-1185">Reference proteome</keyword>
<dbReference type="AlphaFoldDB" id="A0A1Z2XWD8"/>
<feature type="transmembrane region" description="Helical" evidence="13">
    <location>
        <begin position="325"/>
        <end position="345"/>
    </location>
</feature>
<dbReference type="EMBL" id="CP065321">
    <property type="protein sequence ID" value="QQR32156.1"/>
    <property type="molecule type" value="Genomic_DNA"/>
</dbReference>
<proteinExistence type="inferred from homology"/>
<comment type="function">
    <text evidence="1">Multidrug efflux pump.</text>
</comment>
<dbReference type="CDD" id="cd13137">
    <property type="entry name" value="MATE_NorM_like"/>
    <property type="match status" value="1"/>
</dbReference>
<evidence type="ECO:0000256" key="13">
    <source>
        <dbReference type="SAM" id="Phobius"/>
    </source>
</evidence>
<evidence type="ECO:0000256" key="9">
    <source>
        <dbReference type="ARBA" id="ARBA00022989"/>
    </source>
</evidence>
<keyword evidence="7" id="KW-1003">Cell membrane</keyword>
<feature type="transmembrane region" description="Helical" evidence="13">
    <location>
        <begin position="60"/>
        <end position="80"/>
    </location>
</feature>
<reference evidence="15 17" key="3">
    <citation type="submission" date="2020-11" db="EMBL/GenBank/DDBJ databases">
        <title>Closed and high quality bacterial genomes of the OMM12 community.</title>
        <authorList>
            <person name="Marbouty M."/>
            <person name="Lamy-Besnier Q."/>
            <person name="Debarbieux L."/>
            <person name="Koszul R."/>
        </authorList>
    </citation>
    <scope>NUCLEOTIDE SEQUENCE [LARGE SCALE GENOMIC DNA]</scope>
    <source>
        <strain evidence="15 17">KB18</strain>
    </source>
</reference>
<feature type="transmembrane region" description="Helical" evidence="13">
    <location>
        <begin position="284"/>
        <end position="304"/>
    </location>
</feature>
<dbReference type="KEGG" id="amur:ADH66_08895"/>
<evidence type="ECO:0000313" key="16">
    <source>
        <dbReference type="Proteomes" id="UP000196710"/>
    </source>
</evidence>
<dbReference type="InterPro" id="IPR050222">
    <property type="entry name" value="MATE_MdtK"/>
</dbReference>
<evidence type="ECO:0000256" key="2">
    <source>
        <dbReference type="ARBA" id="ARBA00004651"/>
    </source>
</evidence>
<keyword evidence="11 13" id="KW-0472">Membrane</keyword>
<evidence type="ECO:0000256" key="5">
    <source>
        <dbReference type="ARBA" id="ARBA00022448"/>
    </source>
</evidence>
<dbReference type="GO" id="GO:0005886">
    <property type="term" value="C:plasma membrane"/>
    <property type="evidence" value="ECO:0007669"/>
    <property type="project" value="UniProtKB-SubCell"/>
</dbReference>
<accession>A0A1Z2XWD8</accession>